<dbReference type="SMART" id="SM00388">
    <property type="entry name" value="HisKA"/>
    <property type="match status" value="1"/>
</dbReference>
<dbReference type="Gene3D" id="1.10.287.130">
    <property type="match status" value="1"/>
</dbReference>
<comment type="subcellular location">
    <subcellularLocation>
        <location evidence="2">Membrane</location>
        <topology evidence="2">Multi-pass membrane protein</topology>
    </subcellularLocation>
</comment>
<dbReference type="Pfam" id="PF08521">
    <property type="entry name" value="2CSK_N"/>
    <property type="match status" value="1"/>
</dbReference>
<keyword evidence="9" id="KW-0067">ATP-binding</keyword>
<dbReference type="PROSITE" id="PS50885">
    <property type="entry name" value="HAMP"/>
    <property type="match status" value="1"/>
</dbReference>
<keyword evidence="6" id="KW-0812">Transmembrane</keyword>
<keyword evidence="7" id="KW-0547">Nucleotide-binding</keyword>
<evidence type="ECO:0000256" key="7">
    <source>
        <dbReference type="ARBA" id="ARBA00022741"/>
    </source>
</evidence>
<evidence type="ECO:0000313" key="16">
    <source>
        <dbReference type="Proteomes" id="UP000244906"/>
    </source>
</evidence>
<dbReference type="CDD" id="cd00082">
    <property type="entry name" value="HisKA"/>
    <property type="match status" value="1"/>
</dbReference>
<evidence type="ECO:0000256" key="11">
    <source>
        <dbReference type="ARBA" id="ARBA00023012"/>
    </source>
</evidence>
<evidence type="ECO:0000256" key="5">
    <source>
        <dbReference type="ARBA" id="ARBA00022679"/>
    </source>
</evidence>
<name>A0A2V1GPS3_9GAMM</name>
<sequence>MSDISIRRRLTLMIIGLLVLTSLTSAIWGYQGASHEAEELFDAELAQLARFLQTQHLQAEDHPLLLVPGPHVIDEVFGHKYEKRIAFQIISKSGNILVSSAKSPVEPLQAEIGFSNFMLDDKNWRSFKIIAENGSQIITAQDEKIRQELASYIAQESLIPQLLMLPLAALFCWLAIGRGLAPLNALSQRVKSISSDSLQPIKDITVPQEARGLTDSLNDLLARLEITLQRERQFTADAAHELRTPLAALQLHTQLAQRQAVKSAANDQLNQSLDQVLQGTRRLTRLVEQLLMLSRLESQSSNAAGQSTLSLIPICQQQFSDLLPMADQKHLQLILNAPQTNAVPTYQINGHSEALAILIRNLLDNAIKYSPENGEVTLSLQQNDLTNQLQISVTDQGCGFSQQALTHATERFWRDIESSQSLTGSGLGLSLVKRIVELMDGSIQIENQQAGGAKVTVFLTGK</sequence>
<dbReference type="Proteomes" id="UP000244906">
    <property type="component" value="Unassembled WGS sequence"/>
</dbReference>
<dbReference type="GO" id="GO:0005886">
    <property type="term" value="C:plasma membrane"/>
    <property type="evidence" value="ECO:0007669"/>
    <property type="project" value="TreeGrafter"/>
</dbReference>
<dbReference type="SUPFAM" id="SSF55874">
    <property type="entry name" value="ATPase domain of HSP90 chaperone/DNA topoisomerase II/histidine kinase"/>
    <property type="match status" value="1"/>
</dbReference>
<evidence type="ECO:0000313" key="15">
    <source>
        <dbReference type="EMBL" id="PVZ65403.1"/>
    </source>
</evidence>
<keyword evidence="8" id="KW-0418">Kinase</keyword>
<dbReference type="InterPro" id="IPR003660">
    <property type="entry name" value="HAMP_dom"/>
</dbReference>
<feature type="domain" description="Histidine kinase" evidence="13">
    <location>
        <begin position="237"/>
        <end position="462"/>
    </location>
</feature>
<dbReference type="InterPro" id="IPR050428">
    <property type="entry name" value="TCS_sensor_his_kinase"/>
</dbReference>
<dbReference type="PANTHER" id="PTHR45436:SF14">
    <property type="entry name" value="SENSOR PROTEIN QSEC"/>
    <property type="match status" value="1"/>
</dbReference>
<evidence type="ECO:0000256" key="12">
    <source>
        <dbReference type="ARBA" id="ARBA00023136"/>
    </source>
</evidence>
<keyword evidence="11" id="KW-0902">Two-component regulatory system</keyword>
<dbReference type="Pfam" id="PF02518">
    <property type="entry name" value="HATPase_c"/>
    <property type="match status" value="1"/>
</dbReference>
<comment type="catalytic activity">
    <reaction evidence="1">
        <text>ATP + protein L-histidine = ADP + protein N-phospho-L-histidine.</text>
        <dbReference type="EC" id="2.7.13.3"/>
    </reaction>
</comment>
<organism evidence="15 16">
    <name type="scientific">Pelagibaculum spongiae</name>
    <dbReference type="NCBI Taxonomy" id="2080658"/>
    <lineage>
        <taxon>Bacteria</taxon>
        <taxon>Pseudomonadati</taxon>
        <taxon>Pseudomonadota</taxon>
        <taxon>Gammaproteobacteria</taxon>
        <taxon>Oceanospirillales</taxon>
        <taxon>Pelagibaculum</taxon>
    </lineage>
</organism>
<keyword evidence="5" id="KW-0808">Transferase</keyword>
<dbReference type="EMBL" id="QDDL01000010">
    <property type="protein sequence ID" value="PVZ65403.1"/>
    <property type="molecule type" value="Genomic_DNA"/>
</dbReference>
<dbReference type="InterPro" id="IPR013727">
    <property type="entry name" value="2CSK_N"/>
</dbReference>
<evidence type="ECO:0000256" key="10">
    <source>
        <dbReference type="ARBA" id="ARBA00022989"/>
    </source>
</evidence>
<accession>A0A2V1GPS3</accession>
<evidence type="ECO:0000256" key="9">
    <source>
        <dbReference type="ARBA" id="ARBA00022840"/>
    </source>
</evidence>
<dbReference type="InterPro" id="IPR004358">
    <property type="entry name" value="Sig_transdc_His_kin-like_C"/>
</dbReference>
<dbReference type="EC" id="2.7.13.3" evidence="3"/>
<dbReference type="SUPFAM" id="SSF47384">
    <property type="entry name" value="Homodimeric domain of signal transducing histidine kinase"/>
    <property type="match status" value="1"/>
</dbReference>
<dbReference type="GO" id="GO:0005524">
    <property type="term" value="F:ATP binding"/>
    <property type="evidence" value="ECO:0007669"/>
    <property type="project" value="UniProtKB-KW"/>
</dbReference>
<keyword evidence="10" id="KW-1133">Transmembrane helix</keyword>
<dbReference type="Pfam" id="PF00512">
    <property type="entry name" value="HisKA"/>
    <property type="match status" value="1"/>
</dbReference>
<dbReference type="Gene3D" id="1.20.5.1040">
    <property type="entry name" value="Sensor protein qsec"/>
    <property type="match status" value="1"/>
</dbReference>
<proteinExistence type="predicted"/>
<gene>
    <name evidence="15" type="ORF">DC094_18145</name>
</gene>
<reference evidence="15 16" key="1">
    <citation type="submission" date="2018-04" db="EMBL/GenBank/DDBJ databases">
        <title>Thalassorhabdus spongiae gen. nov., sp. nov., isolated from a marine sponge in South-West Iceland.</title>
        <authorList>
            <person name="Knobloch S."/>
            <person name="Daussin A."/>
            <person name="Johannsson R."/>
            <person name="Marteinsson V.T."/>
        </authorList>
    </citation>
    <scope>NUCLEOTIDE SEQUENCE [LARGE SCALE GENOMIC DNA]</scope>
    <source>
        <strain evidence="15 16">Hp12</strain>
    </source>
</reference>
<keyword evidence="4" id="KW-0597">Phosphoprotein</keyword>
<keyword evidence="16" id="KW-1185">Reference proteome</keyword>
<dbReference type="InterPro" id="IPR036890">
    <property type="entry name" value="HATPase_C_sf"/>
</dbReference>
<evidence type="ECO:0000256" key="3">
    <source>
        <dbReference type="ARBA" id="ARBA00012438"/>
    </source>
</evidence>
<evidence type="ECO:0000256" key="6">
    <source>
        <dbReference type="ARBA" id="ARBA00022692"/>
    </source>
</evidence>
<dbReference type="PROSITE" id="PS50109">
    <property type="entry name" value="HIS_KIN"/>
    <property type="match status" value="1"/>
</dbReference>
<feature type="domain" description="HAMP" evidence="14">
    <location>
        <begin position="177"/>
        <end position="229"/>
    </location>
</feature>
<keyword evidence="12" id="KW-0472">Membrane</keyword>
<evidence type="ECO:0000256" key="4">
    <source>
        <dbReference type="ARBA" id="ARBA00022553"/>
    </source>
</evidence>
<dbReference type="PRINTS" id="PR00344">
    <property type="entry name" value="BCTRLSENSOR"/>
</dbReference>
<evidence type="ECO:0000256" key="1">
    <source>
        <dbReference type="ARBA" id="ARBA00000085"/>
    </source>
</evidence>
<protein>
    <recommendedName>
        <fullName evidence="3">histidine kinase</fullName>
        <ecNumber evidence="3">2.7.13.3</ecNumber>
    </recommendedName>
</protein>
<dbReference type="InterPro" id="IPR003594">
    <property type="entry name" value="HATPase_dom"/>
</dbReference>
<evidence type="ECO:0000259" key="14">
    <source>
        <dbReference type="PROSITE" id="PS50885"/>
    </source>
</evidence>
<dbReference type="InterPro" id="IPR005467">
    <property type="entry name" value="His_kinase_dom"/>
</dbReference>
<comment type="caution">
    <text evidence="15">The sequence shown here is derived from an EMBL/GenBank/DDBJ whole genome shotgun (WGS) entry which is preliminary data.</text>
</comment>
<dbReference type="InterPro" id="IPR003661">
    <property type="entry name" value="HisK_dim/P_dom"/>
</dbReference>
<dbReference type="AlphaFoldDB" id="A0A2V1GPS3"/>
<dbReference type="SMART" id="SM00387">
    <property type="entry name" value="HATPase_c"/>
    <property type="match status" value="1"/>
</dbReference>
<dbReference type="Gene3D" id="3.30.565.10">
    <property type="entry name" value="Histidine kinase-like ATPase, C-terminal domain"/>
    <property type="match status" value="1"/>
</dbReference>
<evidence type="ECO:0000256" key="2">
    <source>
        <dbReference type="ARBA" id="ARBA00004141"/>
    </source>
</evidence>
<dbReference type="InterPro" id="IPR036097">
    <property type="entry name" value="HisK_dim/P_sf"/>
</dbReference>
<evidence type="ECO:0000259" key="13">
    <source>
        <dbReference type="PROSITE" id="PS50109"/>
    </source>
</evidence>
<dbReference type="PANTHER" id="PTHR45436">
    <property type="entry name" value="SENSOR HISTIDINE KINASE YKOH"/>
    <property type="match status" value="1"/>
</dbReference>
<dbReference type="GO" id="GO:0000155">
    <property type="term" value="F:phosphorelay sensor kinase activity"/>
    <property type="evidence" value="ECO:0007669"/>
    <property type="project" value="InterPro"/>
</dbReference>
<evidence type="ECO:0000256" key="8">
    <source>
        <dbReference type="ARBA" id="ARBA00022777"/>
    </source>
</evidence>